<evidence type="ECO:0000313" key="3">
    <source>
        <dbReference type="EMBL" id="VWO99419.1"/>
    </source>
</evidence>
<sequence>MRFSVAAAIFALSAATSGYAKVMMSKSGGDATYYTPGLGSCGHNNVATDFIVAVDHATITSFPGAGANPNLNPMCGRKMRVTYGKKSIIVTVADTCPGCGVGSLDLTPTAFEKFAPLSVGRLHALSGHYFGLRTGLNQCLNMLPLYELQVSQLLMSSRVGEALPLST</sequence>
<gene>
    <name evidence="3" type="primary">A0ST42</name>
</gene>
<feature type="signal peptide" evidence="2">
    <location>
        <begin position="1"/>
        <end position="20"/>
    </location>
</feature>
<dbReference type="SUPFAM" id="SSF50685">
    <property type="entry name" value="Barwin-like endoglucanases"/>
    <property type="match status" value="1"/>
</dbReference>
<accession>A0A5K1K0T2</accession>
<evidence type="ECO:0000256" key="1">
    <source>
        <dbReference type="ARBA" id="ARBA00022729"/>
    </source>
</evidence>
<dbReference type="Gene3D" id="2.40.40.10">
    <property type="entry name" value="RlpA-like domain"/>
    <property type="match status" value="1"/>
</dbReference>
<dbReference type="InterPro" id="IPR036908">
    <property type="entry name" value="RlpA-like_sf"/>
</dbReference>
<name>A0A5K1K0T2_9APHY</name>
<evidence type="ECO:0000256" key="2">
    <source>
        <dbReference type="SAM" id="SignalP"/>
    </source>
</evidence>
<protein>
    <submittedName>
        <fullName evidence="3">Cercosporin MFS transporter CTB4 (Cercosporin toxin biosynthesis cluster protein 4)</fullName>
    </submittedName>
</protein>
<dbReference type="PANTHER" id="PTHR31836:SF28">
    <property type="entry name" value="SRCR DOMAIN-CONTAINING PROTEIN-RELATED"/>
    <property type="match status" value="1"/>
</dbReference>
<dbReference type="CDD" id="cd22191">
    <property type="entry name" value="DPBB_RlpA_EXP_N-like"/>
    <property type="match status" value="1"/>
</dbReference>
<dbReference type="AlphaFoldDB" id="A0A5K1K0T2"/>
<dbReference type="EMBL" id="LR727626">
    <property type="protein sequence ID" value="VWO99419.1"/>
    <property type="molecule type" value="Genomic_DNA"/>
</dbReference>
<dbReference type="PANTHER" id="PTHR31836">
    <property type="match status" value="1"/>
</dbReference>
<organism evidence="3">
    <name type="scientific">Ganoderma boninense</name>
    <dbReference type="NCBI Taxonomy" id="34458"/>
    <lineage>
        <taxon>Eukaryota</taxon>
        <taxon>Fungi</taxon>
        <taxon>Dikarya</taxon>
        <taxon>Basidiomycota</taxon>
        <taxon>Agaricomycotina</taxon>
        <taxon>Agaricomycetes</taxon>
        <taxon>Polyporales</taxon>
        <taxon>Polyporaceae</taxon>
        <taxon>Ganoderma</taxon>
    </lineage>
</organism>
<proteinExistence type="predicted"/>
<reference evidence="3" key="1">
    <citation type="submission" date="2019-10" db="EMBL/GenBank/DDBJ databases">
        <authorList>
            <person name="Nor Muhammad N."/>
        </authorList>
    </citation>
    <scope>NUCLEOTIDE SEQUENCE</scope>
</reference>
<keyword evidence="1 2" id="KW-0732">Signal</keyword>
<dbReference type="InterPro" id="IPR051477">
    <property type="entry name" value="Expansin_CellWall"/>
</dbReference>
<feature type="chain" id="PRO_5023897520" evidence="2">
    <location>
        <begin position="21"/>
        <end position="167"/>
    </location>
</feature>